<dbReference type="SMART" id="SM00276">
    <property type="entry name" value="GLECT"/>
    <property type="match status" value="1"/>
</dbReference>
<dbReference type="InterPro" id="IPR001079">
    <property type="entry name" value="Galectin_CRD"/>
</dbReference>
<dbReference type="Gene3D" id="2.60.120.200">
    <property type="match status" value="1"/>
</dbReference>
<sequence>MAQIPPQPPPRWSQFEIPYYLSKGTTVKLQKAVEPGGMVSFQSSSWDWRTTRTGDNTNLNLLNSAGDYLLHISLRQGDNVIVLNSRCAHGSWGSEERIQLRDTFVAPNFSVSVRHHKDGYELLFSYQPVTYYKKRISGVISGVSYLVDGSYSPLSEALIVSAFDSMEQLAQTNHLANCEILGGKYGKPNTRAITTQPAFKRGANFTAAPGKKKKDNLGFEYAEHCYLGDAITLTLSDGSTVTGKDHTFTLENGLTVTYGQINGLAGDFYGTYYPISDGSNDTEQATRFVNAYNTLAARYAGQPAEAIEILNILKKEVDAVNNALARHQDPSVAYNSLPDETWAFEKLTIFRSGIPGYLGLARINWDHFGADARTAYNAGHSKALDVAIAGDLEKAYAMNAFADHFLEDSFSAGHLRTPRRYLHSSSLSVPLPDYCSKLMHDEDNAIGLSVKNPAGETWTAYGDKRALDLENDDNKKRCLKALQVSAGEIYNAWKNKAKPSKSNYGAWAHAPTLESARGQQTLAPLVKDEQRRATIKNRREWSFTRNWSFLRTVPDCIHSGWWKYPITIDGPPGVLNGSDVAATTTGSLKCNVYYQDAQGVVRKYTNNRGWMATNSSTFSAKLFSPLAVISFDSGKEIRVYCVSEDDYLQEWCYSSGQSGWRAGYLTNSKFRVAGNTRLAAVYFSDNGPNIRLYAQEPCSDQIQEYCNGSPWTRGSALPVAHTGTSLAAVCWEQDGVHIRVYYQAPDMTLREHCWLKGTLLGISFTGYNTGEFSTDKMPRHTSIAAVGWYNSGTQLRVYCQDARKNIAAYKWSGGWSSDGTVIGPLRLGRLSSALEWNTGSDVRFYYQADDDRICEQGQSSEGAWFKGSFVSS</sequence>
<dbReference type="Gene3D" id="2.120.10.70">
    <property type="entry name" value="Fucose-specific lectin"/>
    <property type="match status" value="1"/>
</dbReference>
<dbReference type="InterPro" id="IPR012475">
    <property type="entry name" value="Fungal_lectin"/>
</dbReference>
<accession>A0A6A5TMW5</accession>
<organism evidence="3 4">
    <name type="scientific">Byssothecium circinans</name>
    <dbReference type="NCBI Taxonomy" id="147558"/>
    <lineage>
        <taxon>Eukaryota</taxon>
        <taxon>Fungi</taxon>
        <taxon>Dikarya</taxon>
        <taxon>Ascomycota</taxon>
        <taxon>Pezizomycotina</taxon>
        <taxon>Dothideomycetes</taxon>
        <taxon>Pleosporomycetidae</taxon>
        <taxon>Pleosporales</taxon>
        <taxon>Massarineae</taxon>
        <taxon>Massarinaceae</taxon>
        <taxon>Byssothecium</taxon>
    </lineage>
</organism>
<evidence type="ECO:0000313" key="3">
    <source>
        <dbReference type="EMBL" id="KAF1950267.1"/>
    </source>
</evidence>
<protein>
    <recommendedName>
        <fullName evidence="2">Galectin domain-containing protein</fullName>
    </recommendedName>
</protein>
<dbReference type="GO" id="GO:0030246">
    <property type="term" value="F:carbohydrate binding"/>
    <property type="evidence" value="ECO:0007669"/>
    <property type="project" value="InterPro"/>
</dbReference>
<dbReference type="SUPFAM" id="SSF49899">
    <property type="entry name" value="Concanavalin A-like lectins/glucanases"/>
    <property type="match status" value="1"/>
</dbReference>
<evidence type="ECO:0000313" key="4">
    <source>
        <dbReference type="Proteomes" id="UP000800035"/>
    </source>
</evidence>
<evidence type="ECO:0000259" key="2">
    <source>
        <dbReference type="PROSITE" id="PS51304"/>
    </source>
</evidence>
<keyword evidence="4" id="KW-1185">Reference proteome</keyword>
<dbReference type="CDD" id="cd22893">
    <property type="entry name" value="PlcA-like"/>
    <property type="match status" value="1"/>
</dbReference>
<evidence type="ECO:0000256" key="1">
    <source>
        <dbReference type="ARBA" id="ARBA00009042"/>
    </source>
</evidence>
<dbReference type="Pfam" id="PF00337">
    <property type="entry name" value="Gal-bind_lectin"/>
    <property type="match status" value="1"/>
</dbReference>
<dbReference type="PROSITE" id="PS51304">
    <property type="entry name" value="GALECTIN"/>
    <property type="match status" value="1"/>
</dbReference>
<dbReference type="Pfam" id="PF07938">
    <property type="entry name" value="Fungal_lectin"/>
    <property type="match status" value="1"/>
</dbReference>
<dbReference type="InterPro" id="IPR013320">
    <property type="entry name" value="ConA-like_dom_sf"/>
</dbReference>
<gene>
    <name evidence="3" type="ORF">CC80DRAFT_482992</name>
</gene>
<dbReference type="EMBL" id="ML977027">
    <property type="protein sequence ID" value="KAF1950267.1"/>
    <property type="molecule type" value="Genomic_DNA"/>
</dbReference>
<proteinExistence type="inferred from homology"/>
<dbReference type="SUPFAM" id="SSF89372">
    <property type="entry name" value="Fucose-specific lectin"/>
    <property type="match status" value="1"/>
</dbReference>
<name>A0A6A5TMW5_9PLEO</name>
<dbReference type="InterPro" id="IPR049756">
    <property type="entry name" value="PlcA-like_dom"/>
</dbReference>
<comment type="similarity">
    <text evidence="1">Belongs to the fungal fucose-specific lectin family.</text>
</comment>
<dbReference type="OrthoDB" id="4330301at2759"/>
<feature type="domain" description="Galectin" evidence="2">
    <location>
        <begin position="25"/>
        <end position="175"/>
    </location>
</feature>
<dbReference type="AlphaFoldDB" id="A0A6A5TMW5"/>
<reference evidence="3" key="1">
    <citation type="journal article" date="2020" name="Stud. Mycol.">
        <title>101 Dothideomycetes genomes: a test case for predicting lifestyles and emergence of pathogens.</title>
        <authorList>
            <person name="Haridas S."/>
            <person name="Albert R."/>
            <person name="Binder M."/>
            <person name="Bloem J."/>
            <person name="Labutti K."/>
            <person name="Salamov A."/>
            <person name="Andreopoulos B."/>
            <person name="Baker S."/>
            <person name="Barry K."/>
            <person name="Bills G."/>
            <person name="Bluhm B."/>
            <person name="Cannon C."/>
            <person name="Castanera R."/>
            <person name="Culley D."/>
            <person name="Daum C."/>
            <person name="Ezra D."/>
            <person name="Gonzalez J."/>
            <person name="Henrissat B."/>
            <person name="Kuo A."/>
            <person name="Liang C."/>
            <person name="Lipzen A."/>
            <person name="Lutzoni F."/>
            <person name="Magnuson J."/>
            <person name="Mondo S."/>
            <person name="Nolan M."/>
            <person name="Ohm R."/>
            <person name="Pangilinan J."/>
            <person name="Park H.-J."/>
            <person name="Ramirez L."/>
            <person name="Alfaro M."/>
            <person name="Sun H."/>
            <person name="Tritt A."/>
            <person name="Yoshinaga Y."/>
            <person name="Zwiers L.-H."/>
            <person name="Turgeon B."/>
            <person name="Goodwin S."/>
            <person name="Spatafora J."/>
            <person name="Crous P."/>
            <person name="Grigoriev I."/>
        </authorList>
    </citation>
    <scope>NUCLEOTIDE SEQUENCE</scope>
    <source>
        <strain evidence="3">CBS 675.92</strain>
    </source>
</reference>
<dbReference type="Proteomes" id="UP000800035">
    <property type="component" value="Unassembled WGS sequence"/>
</dbReference>